<reference evidence="5" key="1">
    <citation type="submission" date="2025-08" db="UniProtKB">
        <authorList>
            <consortium name="Ensembl"/>
        </authorList>
    </citation>
    <scope>IDENTIFICATION</scope>
</reference>
<dbReference type="InterPro" id="IPR025740">
    <property type="entry name" value="FAM110"/>
</dbReference>
<evidence type="ECO:0000313" key="6">
    <source>
        <dbReference type="Proteomes" id="UP000694388"/>
    </source>
</evidence>
<feature type="domain" description="Centrosome-associated FAM110 N-terminal" evidence="4">
    <location>
        <begin position="16"/>
        <end position="92"/>
    </location>
</feature>
<dbReference type="Proteomes" id="UP000694388">
    <property type="component" value="Unplaced"/>
</dbReference>
<dbReference type="PANTHER" id="PTHR14758:SF1">
    <property type="entry name" value="CENTROSOME-ASSOCIATED FAM110 C-TERMINAL DOMAIN-CONTAINING PROTEIN"/>
    <property type="match status" value="1"/>
</dbReference>
<dbReference type="Pfam" id="PF14161">
    <property type="entry name" value="FAM110_N"/>
    <property type="match status" value="1"/>
</dbReference>
<dbReference type="InterPro" id="IPR025741">
    <property type="entry name" value="FAM110_C"/>
</dbReference>
<evidence type="ECO:0000313" key="5">
    <source>
        <dbReference type="Ensembl" id="ENSEBUP00000023745.1"/>
    </source>
</evidence>
<dbReference type="PANTHER" id="PTHR14758">
    <property type="entry name" value="AGAP005440-PA"/>
    <property type="match status" value="1"/>
</dbReference>
<proteinExistence type="inferred from homology"/>
<evidence type="ECO:0000259" key="3">
    <source>
        <dbReference type="Pfam" id="PF14160"/>
    </source>
</evidence>
<accession>A0A8C4R536</accession>
<protein>
    <submittedName>
        <fullName evidence="5">Uncharacterized protein</fullName>
    </submittedName>
</protein>
<dbReference type="Pfam" id="PF14160">
    <property type="entry name" value="FAM110_C"/>
    <property type="match status" value="1"/>
</dbReference>
<organism evidence="5 6">
    <name type="scientific">Eptatretus burgeri</name>
    <name type="common">Inshore hagfish</name>
    <dbReference type="NCBI Taxonomy" id="7764"/>
    <lineage>
        <taxon>Eukaryota</taxon>
        <taxon>Metazoa</taxon>
        <taxon>Chordata</taxon>
        <taxon>Craniata</taxon>
        <taxon>Vertebrata</taxon>
        <taxon>Cyclostomata</taxon>
        <taxon>Myxini</taxon>
        <taxon>Myxiniformes</taxon>
        <taxon>Myxinidae</taxon>
        <taxon>Eptatretinae</taxon>
        <taxon>Eptatretus</taxon>
    </lineage>
</organism>
<dbReference type="Ensembl" id="ENSEBUT00000024321.1">
    <property type="protein sequence ID" value="ENSEBUP00000023745.1"/>
    <property type="gene ID" value="ENSEBUG00000014630.1"/>
</dbReference>
<feature type="compositionally biased region" description="Polar residues" evidence="2">
    <location>
        <begin position="116"/>
        <end position="133"/>
    </location>
</feature>
<dbReference type="OMA" id="IECTRDS"/>
<evidence type="ECO:0000259" key="4">
    <source>
        <dbReference type="Pfam" id="PF14161"/>
    </source>
</evidence>
<name>A0A8C4R536_EPTBU</name>
<feature type="domain" description="Centrosome-associated FAM110 C-terminal" evidence="3">
    <location>
        <begin position="188"/>
        <end position="282"/>
    </location>
</feature>
<keyword evidence="6" id="KW-1185">Reference proteome</keyword>
<sequence length="294" mass="33091">PDALPDAVERTAHSNLDKIPKYWHWQATRSEGRPSARERLDADKPKYIRSQAVVSADPNPTGLDVHKDLKCIPKSSLHDRVATRKSSRRGQFRPDSLIIHRRSKLASPAHKIKMTPLSQRQGNLKENSVSRSPSAMKIKAATLPPLSPRCATSLSEIPELERSPRSLHRPRTRPTVQEGGSPKRHLPRYSRSDITSRISRSAADIERFFNFCGLDQEQQEALCSIECTRDSSELGSVRIRSASIREKHSSVCEMSDGNSSWEEEKLQPQNVSVVERNARIIKDIKADTPGEKIK</sequence>
<reference evidence="5" key="2">
    <citation type="submission" date="2025-09" db="UniProtKB">
        <authorList>
            <consortium name="Ensembl"/>
        </authorList>
    </citation>
    <scope>IDENTIFICATION</scope>
</reference>
<dbReference type="InterPro" id="IPR025739">
    <property type="entry name" value="FAM110_N"/>
</dbReference>
<dbReference type="AlphaFoldDB" id="A0A8C4R536"/>
<feature type="region of interest" description="Disordered" evidence="2">
    <location>
        <begin position="116"/>
        <end position="192"/>
    </location>
</feature>
<evidence type="ECO:0000256" key="2">
    <source>
        <dbReference type="SAM" id="MobiDB-lite"/>
    </source>
</evidence>
<comment type="similarity">
    <text evidence="1">Belongs to the FAM110 family.</text>
</comment>
<evidence type="ECO:0000256" key="1">
    <source>
        <dbReference type="ARBA" id="ARBA00010576"/>
    </source>
</evidence>